<dbReference type="AlphaFoldDB" id="A0AA86T5G1"/>
<evidence type="ECO:0000256" key="1">
    <source>
        <dbReference type="SAM" id="MobiDB-lite"/>
    </source>
</evidence>
<feature type="region of interest" description="Disordered" evidence="1">
    <location>
        <begin position="1"/>
        <end position="34"/>
    </location>
</feature>
<accession>A0AA86T5G1</accession>
<dbReference type="Proteomes" id="UP001189624">
    <property type="component" value="Chromosome 9"/>
</dbReference>
<dbReference type="Gramene" id="rna-AYBTSS11_LOCUS26861">
    <property type="protein sequence ID" value="CAJ1974778.1"/>
    <property type="gene ID" value="gene-AYBTSS11_LOCUS26861"/>
</dbReference>
<feature type="compositionally biased region" description="Basic and acidic residues" evidence="1">
    <location>
        <begin position="1"/>
        <end position="10"/>
    </location>
</feature>
<feature type="region of interest" description="Disordered" evidence="1">
    <location>
        <begin position="58"/>
        <end position="81"/>
    </location>
</feature>
<proteinExistence type="predicted"/>
<keyword evidence="3" id="KW-1185">Reference proteome</keyword>
<dbReference type="EMBL" id="OY731406">
    <property type="protein sequence ID" value="CAJ1974778.1"/>
    <property type="molecule type" value="Genomic_DNA"/>
</dbReference>
<reference evidence="2" key="1">
    <citation type="submission" date="2023-10" db="EMBL/GenBank/DDBJ databases">
        <authorList>
            <person name="Domelevo Entfellner J.-B."/>
        </authorList>
    </citation>
    <scope>NUCLEOTIDE SEQUENCE</scope>
</reference>
<feature type="compositionally biased region" description="Polar residues" evidence="1">
    <location>
        <begin position="58"/>
        <end position="67"/>
    </location>
</feature>
<name>A0AA86T5G1_9FABA</name>
<evidence type="ECO:0000313" key="2">
    <source>
        <dbReference type="EMBL" id="CAJ1974778.1"/>
    </source>
</evidence>
<sequence length="81" mass="8725">MDGRLARVDGRLPPTETTGRPSGKGGRSSAPNGPFWTAICLKRTGIYSFFLHPSSLAESTEPNLVPTQSPPETPPYVARSR</sequence>
<organism evidence="2 3">
    <name type="scientific">Sphenostylis stenocarpa</name>
    <dbReference type="NCBI Taxonomy" id="92480"/>
    <lineage>
        <taxon>Eukaryota</taxon>
        <taxon>Viridiplantae</taxon>
        <taxon>Streptophyta</taxon>
        <taxon>Embryophyta</taxon>
        <taxon>Tracheophyta</taxon>
        <taxon>Spermatophyta</taxon>
        <taxon>Magnoliopsida</taxon>
        <taxon>eudicotyledons</taxon>
        <taxon>Gunneridae</taxon>
        <taxon>Pentapetalae</taxon>
        <taxon>rosids</taxon>
        <taxon>fabids</taxon>
        <taxon>Fabales</taxon>
        <taxon>Fabaceae</taxon>
        <taxon>Papilionoideae</taxon>
        <taxon>50 kb inversion clade</taxon>
        <taxon>NPAAA clade</taxon>
        <taxon>indigoferoid/millettioid clade</taxon>
        <taxon>Phaseoleae</taxon>
        <taxon>Sphenostylis</taxon>
    </lineage>
</organism>
<gene>
    <name evidence="2" type="ORF">AYBTSS11_LOCUS26861</name>
</gene>
<evidence type="ECO:0000313" key="3">
    <source>
        <dbReference type="Proteomes" id="UP001189624"/>
    </source>
</evidence>
<protein>
    <submittedName>
        <fullName evidence="2">Uncharacterized protein</fullName>
    </submittedName>
</protein>